<name>A0A0K8MY01_9CHLR</name>
<feature type="domain" description="Type II methyltransferase M.TaqI-like" evidence="8">
    <location>
        <begin position="634"/>
        <end position="972"/>
    </location>
</feature>
<dbReference type="PRINTS" id="PR00507">
    <property type="entry name" value="N12N6MTFRASE"/>
</dbReference>
<dbReference type="InterPro" id="IPR011639">
    <property type="entry name" value="MethylTrfase_TaqI-like_dom"/>
</dbReference>
<evidence type="ECO:0000256" key="4">
    <source>
        <dbReference type="ARBA" id="ARBA00022691"/>
    </source>
</evidence>
<dbReference type="InterPro" id="IPR050953">
    <property type="entry name" value="N4_N6_ade-DNA_methylase"/>
</dbReference>
<evidence type="ECO:0000256" key="6">
    <source>
        <dbReference type="ARBA" id="ARBA00023125"/>
    </source>
</evidence>
<dbReference type="PANTHER" id="PTHR33841">
    <property type="entry name" value="DNA METHYLTRANSFERASE YEEA-RELATED"/>
    <property type="match status" value="1"/>
</dbReference>
<dbReference type="GO" id="GO:0009007">
    <property type="term" value="F:site-specific DNA-methyltransferase (adenine-specific) activity"/>
    <property type="evidence" value="ECO:0007669"/>
    <property type="project" value="UniProtKB-EC"/>
</dbReference>
<dbReference type="InterPro" id="IPR029063">
    <property type="entry name" value="SAM-dependent_MTases_sf"/>
</dbReference>
<dbReference type="GO" id="GO:0032259">
    <property type="term" value="P:methylation"/>
    <property type="evidence" value="ECO:0007669"/>
    <property type="project" value="UniProtKB-KW"/>
</dbReference>
<dbReference type="STRING" id="360412.LARV_03930"/>
<sequence length="1299" mass="149049">MKTDKELKTAIQSAIHEFEKRPLREAALGLLNTLGYRSEKRITLEPNSADQFRLEFDSAGKLSLEKALVEDWKTVDFLFQITDEEVMDSLGAQASLFRNQRVDQTLIDSYLFFAIELQQAKYTRTQLAGITREINKVFSMPVMVLFKHDECLSISIIARRMNKRDASKDVLEKVTLIKDIHLQATKRAHVEILADLSFDMLYQRQHFSNFVELQKAWEKTLDISELNKKFFREVADWYFWAVKKVRFPDDDGKNSETKRATAVIRLITRLIFVWFIKEKGLVPEELFNEQELKKVLKPADSKQSVYFKAILQNLFFATLNTEMGPLRRWRNENDKPGGRDGHYGISTVYRFRDAFNDPDGALRLFSGIPFLNGGLFECLDKRDVKPEVIIDGFSEITKNQPVVPDELFFGKEHAVDLSEEYGDERRNSERVRGLIHIFENYKFTIEENTPVEEEIALDPELLGKVFENLLAAYNPETGTTARKQTGSFYTPREIVNYMVDESLIAYLETKLNGGDETQVRLRQLMSYEQEPTAFDEAESQALIEAIDAVKVLDPACGSGAFPMGVLHKLVFILGKLDPDNSKWREVQRQKAIRETEEAYGIGNQAERQQRLIDIDEAFENNSGDYGRKLYLIENCIYGVDIQAIAVQIAKLRFFISLVVEQRVDPQKKNLGILPLPNLETKFVAANSLIGIERPVESQKPKENVPEVPPEVEEKADLVLNDFRQYLQMRNPELKDSYLQSAKKLGDEINQVMTRFPDWAPLQVEWIFTTHTKLEELRTLLPLKKPQKGTAQQLTSMEVLQLEAELKEVRSKIFRARSHETKKNYRQADKQIRTKIAELLVKQGLESDNAEKLAGWDPFDQNASAGFFDPEWMFGIMDGFDITIGNPPYVQLQSLGESADVLKRMGYETFARMGDLYCLFYEKGFQLLRPKGILAYITSNKWMRAGYGEALRKYFADHTNPLLLIDFSGQKIFESATVDVNILISEKSSNLNQTIGCSILDKGSLNNLSLFIEQHSTVNNFSISKSWSILSDIEQRIKAKIEEVGVPLKDWDIQINYGIKTGLNEAFIISGEKRKEIVAADPKSAEIIRPILRGRDIKRYRYEFCDLWLINTHNGLPNENIPRIDQNCFPAIKAHLDSFRDSLIKRSDMGDTPYNLRSCVYLDDFYKQKIIWGEISDEPKFAFDLSGSLFLSNTVFFMTGDSLPYLLGLLNSKFSRYFFSKIGTTTGMGTVRWLKYKIETLPIPKLSSQEQIPFTQLIESILDTKKDSGNTKDIENLLDNKIYSLFGFTQDEINVIEGGG</sequence>
<dbReference type="PANTHER" id="PTHR33841:SF1">
    <property type="entry name" value="DNA METHYLTRANSFERASE A"/>
    <property type="match status" value="1"/>
</dbReference>
<dbReference type="RefSeq" id="WP_075075511.1">
    <property type="nucleotide sequence ID" value="NZ_DF967973.1"/>
</dbReference>
<dbReference type="InterPro" id="IPR025931">
    <property type="entry name" value="TaqI_C"/>
</dbReference>
<keyword evidence="6" id="KW-0238">DNA-binding</keyword>
<evidence type="ECO:0000259" key="8">
    <source>
        <dbReference type="Pfam" id="PF07669"/>
    </source>
</evidence>
<dbReference type="EMBL" id="DF967973">
    <property type="protein sequence ID" value="GAP16134.1"/>
    <property type="molecule type" value="Genomic_DNA"/>
</dbReference>
<dbReference type="Proteomes" id="UP000055060">
    <property type="component" value="Unassembled WGS sequence"/>
</dbReference>
<evidence type="ECO:0000313" key="10">
    <source>
        <dbReference type="EMBL" id="GAP16134.1"/>
    </source>
</evidence>
<dbReference type="EC" id="2.1.1.72" evidence="1"/>
<keyword evidence="5" id="KW-0680">Restriction system</keyword>
<comment type="catalytic activity">
    <reaction evidence="7">
        <text>a 2'-deoxyadenosine in DNA + S-adenosyl-L-methionine = an N(6)-methyl-2'-deoxyadenosine in DNA + S-adenosyl-L-homocysteine + H(+)</text>
        <dbReference type="Rhea" id="RHEA:15197"/>
        <dbReference type="Rhea" id="RHEA-COMP:12418"/>
        <dbReference type="Rhea" id="RHEA-COMP:12419"/>
        <dbReference type="ChEBI" id="CHEBI:15378"/>
        <dbReference type="ChEBI" id="CHEBI:57856"/>
        <dbReference type="ChEBI" id="CHEBI:59789"/>
        <dbReference type="ChEBI" id="CHEBI:90615"/>
        <dbReference type="ChEBI" id="CHEBI:90616"/>
        <dbReference type="EC" id="2.1.1.72"/>
    </reaction>
</comment>
<evidence type="ECO:0000256" key="2">
    <source>
        <dbReference type="ARBA" id="ARBA00022603"/>
    </source>
</evidence>
<keyword evidence="2" id="KW-0489">Methyltransferase</keyword>
<dbReference type="Pfam" id="PF12950">
    <property type="entry name" value="TaqI_C"/>
    <property type="match status" value="1"/>
</dbReference>
<evidence type="ECO:0000259" key="9">
    <source>
        <dbReference type="Pfam" id="PF12950"/>
    </source>
</evidence>
<evidence type="ECO:0000256" key="7">
    <source>
        <dbReference type="ARBA" id="ARBA00047942"/>
    </source>
</evidence>
<evidence type="ECO:0000313" key="11">
    <source>
        <dbReference type="Proteomes" id="UP000055060"/>
    </source>
</evidence>
<evidence type="ECO:0000256" key="1">
    <source>
        <dbReference type="ARBA" id="ARBA00011900"/>
    </source>
</evidence>
<proteinExistence type="predicted"/>
<dbReference type="OrthoDB" id="9815272at2"/>
<keyword evidence="3" id="KW-0808">Transferase</keyword>
<dbReference type="SUPFAM" id="SSF53335">
    <property type="entry name" value="S-adenosyl-L-methionine-dependent methyltransferases"/>
    <property type="match status" value="1"/>
</dbReference>
<feature type="domain" description="TaqI-like C-terminal specificity" evidence="9">
    <location>
        <begin position="1089"/>
        <end position="1242"/>
    </location>
</feature>
<evidence type="ECO:0000256" key="5">
    <source>
        <dbReference type="ARBA" id="ARBA00022747"/>
    </source>
</evidence>
<keyword evidence="11" id="KW-1185">Reference proteome</keyword>
<gene>
    <name evidence="10" type="ORF">LARV_03930</name>
</gene>
<dbReference type="GO" id="GO:0009307">
    <property type="term" value="P:DNA restriction-modification system"/>
    <property type="evidence" value="ECO:0007669"/>
    <property type="project" value="UniProtKB-KW"/>
</dbReference>
<reference evidence="10" key="1">
    <citation type="submission" date="2015-07" db="EMBL/GenBank/DDBJ databases">
        <title>Draft Genome Sequences of Anaerolinea thermolimosa IMO-1, Bellilinea caldifistulae GOMI-1, Leptolinea tardivitalis YMTK-2, Levilinea saccharolytica KIBI-1,Longilinea arvoryzae KOME-1, Previously Described as Members of the Anaerolineaceae (Chloroflexi).</title>
        <authorList>
            <person name="Sekiguchi Y."/>
            <person name="Ohashi A."/>
            <person name="Matsuura N."/>
            <person name="Tourlousse M.D."/>
        </authorList>
    </citation>
    <scope>NUCLEOTIDE SEQUENCE [LARGE SCALE GENOMIC DNA]</scope>
    <source>
        <strain evidence="10">KOME-1</strain>
    </source>
</reference>
<keyword evidence="4" id="KW-0949">S-adenosyl-L-methionine</keyword>
<dbReference type="Gene3D" id="3.40.50.150">
    <property type="entry name" value="Vaccinia Virus protein VP39"/>
    <property type="match status" value="2"/>
</dbReference>
<organism evidence="10">
    <name type="scientific">Longilinea arvoryzae</name>
    <dbReference type="NCBI Taxonomy" id="360412"/>
    <lineage>
        <taxon>Bacteria</taxon>
        <taxon>Bacillati</taxon>
        <taxon>Chloroflexota</taxon>
        <taxon>Anaerolineae</taxon>
        <taxon>Anaerolineales</taxon>
        <taxon>Anaerolineaceae</taxon>
        <taxon>Longilinea</taxon>
    </lineage>
</organism>
<dbReference type="GO" id="GO:0003677">
    <property type="term" value="F:DNA binding"/>
    <property type="evidence" value="ECO:0007669"/>
    <property type="project" value="UniProtKB-KW"/>
</dbReference>
<accession>A0A0K8MY01</accession>
<evidence type="ECO:0000256" key="3">
    <source>
        <dbReference type="ARBA" id="ARBA00022679"/>
    </source>
</evidence>
<protein>
    <recommendedName>
        <fullName evidence="1">site-specific DNA-methyltransferase (adenine-specific)</fullName>
        <ecNumber evidence="1">2.1.1.72</ecNumber>
    </recommendedName>
</protein>
<dbReference type="Pfam" id="PF07669">
    <property type="entry name" value="Eco57I"/>
    <property type="match status" value="1"/>
</dbReference>